<feature type="non-terminal residue" evidence="1">
    <location>
        <position position="1"/>
    </location>
</feature>
<name>A0AA38CLB1_TAXCH</name>
<evidence type="ECO:0000313" key="2">
    <source>
        <dbReference type="Proteomes" id="UP000824469"/>
    </source>
</evidence>
<accession>A0AA38CLB1</accession>
<reference evidence="1 2" key="1">
    <citation type="journal article" date="2021" name="Nat. Plants">
        <title>The Taxus genome provides insights into paclitaxel biosynthesis.</title>
        <authorList>
            <person name="Xiong X."/>
            <person name="Gou J."/>
            <person name="Liao Q."/>
            <person name="Li Y."/>
            <person name="Zhou Q."/>
            <person name="Bi G."/>
            <person name="Li C."/>
            <person name="Du R."/>
            <person name="Wang X."/>
            <person name="Sun T."/>
            <person name="Guo L."/>
            <person name="Liang H."/>
            <person name="Lu P."/>
            <person name="Wu Y."/>
            <person name="Zhang Z."/>
            <person name="Ro D.K."/>
            <person name="Shang Y."/>
            <person name="Huang S."/>
            <person name="Yan J."/>
        </authorList>
    </citation>
    <scope>NUCLEOTIDE SEQUENCE [LARGE SCALE GENOMIC DNA]</scope>
    <source>
        <strain evidence="1">Ta-2019</strain>
    </source>
</reference>
<comment type="caution">
    <text evidence="1">The sequence shown here is derived from an EMBL/GenBank/DDBJ whole genome shotgun (WGS) entry which is preliminary data.</text>
</comment>
<dbReference type="AlphaFoldDB" id="A0AA38CLB1"/>
<keyword evidence="2" id="KW-1185">Reference proteome</keyword>
<protein>
    <submittedName>
        <fullName evidence="1">Uncharacterized protein</fullName>
    </submittedName>
</protein>
<sequence>FLFEEPKFAGFWISFKIYFWRISSSTRGSSSSSNFGGGEALCSIFSLHEAL</sequence>
<proteinExistence type="predicted"/>
<dbReference type="Proteomes" id="UP000824469">
    <property type="component" value="Unassembled WGS sequence"/>
</dbReference>
<dbReference type="EMBL" id="JAHRHJ020000010">
    <property type="protein sequence ID" value="KAH9298394.1"/>
    <property type="molecule type" value="Genomic_DNA"/>
</dbReference>
<organism evidence="1 2">
    <name type="scientific">Taxus chinensis</name>
    <name type="common">Chinese yew</name>
    <name type="synonym">Taxus wallichiana var. chinensis</name>
    <dbReference type="NCBI Taxonomy" id="29808"/>
    <lineage>
        <taxon>Eukaryota</taxon>
        <taxon>Viridiplantae</taxon>
        <taxon>Streptophyta</taxon>
        <taxon>Embryophyta</taxon>
        <taxon>Tracheophyta</taxon>
        <taxon>Spermatophyta</taxon>
        <taxon>Pinopsida</taxon>
        <taxon>Pinidae</taxon>
        <taxon>Conifers II</taxon>
        <taxon>Cupressales</taxon>
        <taxon>Taxaceae</taxon>
        <taxon>Taxus</taxon>
    </lineage>
</organism>
<evidence type="ECO:0000313" key="1">
    <source>
        <dbReference type="EMBL" id="KAH9298394.1"/>
    </source>
</evidence>
<gene>
    <name evidence="1" type="ORF">KI387_030076</name>
</gene>